<evidence type="ECO:0000256" key="3">
    <source>
        <dbReference type="ARBA" id="ARBA00022741"/>
    </source>
</evidence>
<comment type="catalytic activity">
    <reaction evidence="5">
        <text>N(tele)-phospho-L-histidyl/O-phospho-L-threonyl-[pyruvate, phosphate dikinase] + phosphate + H(+) = N(tele)-phospho-L-histidyl/L-threonyl-[pyruvate, phosphate dikinase] + diphosphate</text>
        <dbReference type="Rhea" id="RHEA:43696"/>
        <dbReference type="Rhea" id="RHEA-COMP:10650"/>
        <dbReference type="Rhea" id="RHEA-COMP:10651"/>
        <dbReference type="ChEBI" id="CHEBI:15378"/>
        <dbReference type="ChEBI" id="CHEBI:30013"/>
        <dbReference type="ChEBI" id="CHEBI:33019"/>
        <dbReference type="ChEBI" id="CHEBI:43474"/>
        <dbReference type="ChEBI" id="CHEBI:61977"/>
        <dbReference type="ChEBI" id="CHEBI:83586"/>
        <dbReference type="EC" id="2.7.4.27"/>
    </reaction>
</comment>
<proteinExistence type="inferred from homology"/>
<evidence type="ECO:0000256" key="4">
    <source>
        <dbReference type="ARBA" id="ARBA00022777"/>
    </source>
</evidence>
<evidence type="ECO:0000256" key="2">
    <source>
        <dbReference type="ARBA" id="ARBA00022679"/>
    </source>
</evidence>
<reference evidence="6 7" key="1">
    <citation type="submission" date="2017-09" db="EMBL/GenBank/DDBJ databases">
        <title>Bacterial strain isolated from the female urinary microbiota.</title>
        <authorList>
            <person name="Thomas-White K."/>
            <person name="Kumar N."/>
            <person name="Forster S."/>
            <person name="Putonti C."/>
            <person name="Lawley T."/>
            <person name="Wolfe A.J."/>
        </authorList>
    </citation>
    <scope>NUCLEOTIDE SEQUENCE [LARGE SCALE GENOMIC DNA]</scope>
    <source>
        <strain evidence="6 7">UMB0852</strain>
    </source>
</reference>
<organism evidence="6 7">
    <name type="scientific">Dolosicoccus paucivorans</name>
    <dbReference type="NCBI Taxonomy" id="84521"/>
    <lineage>
        <taxon>Bacteria</taxon>
        <taxon>Bacillati</taxon>
        <taxon>Bacillota</taxon>
        <taxon>Bacilli</taxon>
        <taxon>Lactobacillales</taxon>
        <taxon>Aerococcaceae</taxon>
        <taxon>Dolosicoccus</taxon>
    </lineage>
</organism>
<dbReference type="RefSeq" id="WP_092084213.1">
    <property type="nucleotide sequence ID" value="NZ_FNEL01000005.1"/>
</dbReference>
<comment type="caution">
    <text evidence="6">The sequence shown here is derived from an EMBL/GenBank/DDBJ whole genome shotgun (WGS) entry which is preliminary data.</text>
</comment>
<keyword evidence="2 5" id="KW-0808">Transferase</keyword>
<dbReference type="EMBL" id="PNHE01000013">
    <property type="protein sequence ID" value="PMC58450.1"/>
    <property type="molecule type" value="Genomic_DNA"/>
</dbReference>
<comment type="catalytic activity">
    <reaction evidence="5">
        <text>N(tele)-phospho-L-histidyl/L-threonyl-[pyruvate, phosphate dikinase] + ADP = N(tele)-phospho-L-histidyl/O-phospho-L-threonyl-[pyruvate, phosphate dikinase] + AMP + H(+)</text>
        <dbReference type="Rhea" id="RHEA:43692"/>
        <dbReference type="Rhea" id="RHEA-COMP:10650"/>
        <dbReference type="Rhea" id="RHEA-COMP:10651"/>
        <dbReference type="ChEBI" id="CHEBI:15378"/>
        <dbReference type="ChEBI" id="CHEBI:30013"/>
        <dbReference type="ChEBI" id="CHEBI:61977"/>
        <dbReference type="ChEBI" id="CHEBI:83586"/>
        <dbReference type="ChEBI" id="CHEBI:456215"/>
        <dbReference type="ChEBI" id="CHEBI:456216"/>
        <dbReference type="EC" id="2.7.11.32"/>
    </reaction>
</comment>
<sequence length="282" mass="32491">MSKTNEYIIDYYILSDFVGDTAEEVATEVLAQFPFKETILHNFSNISTTEQLDTILEQVKELDGLVFLNMIDTYLAEYVVKFCQEHDLGCYNLIQPIKKDIERRTGLKPSEEANASYKLSDEYFRRIAAMEFAINYDDGKNPEGFFDADVVLLGISRTGKTPLAMYLANKGFKVANLPLIPESQLPRQIFEVNPKKIIGLTNVPEVVHRHRHARMLEYGLDTQTKYASKERVEEELNYARNLYKELNCPELNVADRSIEESANIIIDLLNLRLSNRDETNRF</sequence>
<accession>A0A1G8JIE8</accession>
<dbReference type="Pfam" id="PF03618">
    <property type="entry name" value="Kinase-PPPase"/>
    <property type="match status" value="1"/>
</dbReference>
<dbReference type="PANTHER" id="PTHR31756:SF3">
    <property type="entry name" value="PYRUVATE, PHOSPHATE DIKINASE REGULATORY PROTEIN 1, CHLOROPLASTIC"/>
    <property type="match status" value="1"/>
</dbReference>
<dbReference type="Proteomes" id="UP000235682">
    <property type="component" value="Unassembled WGS sequence"/>
</dbReference>
<dbReference type="InterPro" id="IPR026565">
    <property type="entry name" value="PPDK_reg"/>
</dbReference>
<dbReference type="GO" id="GO:0043531">
    <property type="term" value="F:ADP binding"/>
    <property type="evidence" value="ECO:0007669"/>
    <property type="project" value="UniProtKB-UniRule"/>
</dbReference>
<keyword evidence="4 5" id="KW-0418">Kinase</keyword>
<dbReference type="STRING" id="84521.SAMN04487994_100520"/>
<keyword evidence="1 5" id="KW-0723">Serine/threonine-protein kinase</keyword>
<evidence type="ECO:0000313" key="6">
    <source>
        <dbReference type="EMBL" id="PMC58450.1"/>
    </source>
</evidence>
<name>A0A1G8JIE8_9LACT</name>
<comment type="similarity">
    <text evidence="5">Belongs to the pyruvate, phosphate/water dikinase regulatory protein family. PDRP subfamily.</text>
</comment>
<dbReference type="PANTHER" id="PTHR31756">
    <property type="entry name" value="PYRUVATE, PHOSPHATE DIKINASE REGULATORY PROTEIN 1, CHLOROPLASTIC"/>
    <property type="match status" value="1"/>
</dbReference>
<dbReference type="GO" id="GO:0005524">
    <property type="term" value="F:ATP binding"/>
    <property type="evidence" value="ECO:0007669"/>
    <property type="project" value="InterPro"/>
</dbReference>
<dbReference type="GO" id="GO:0004674">
    <property type="term" value="F:protein serine/threonine kinase activity"/>
    <property type="evidence" value="ECO:0007669"/>
    <property type="project" value="UniProtKB-UniRule"/>
</dbReference>
<evidence type="ECO:0000256" key="1">
    <source>
        <dbReference type="ARBA" id="ARBA00022527"/>
    </source>
</evidence>
<keyword evidence="3 5" id="KW-0547">Nucleotide-binding</keyword>
<keyword evidence="7" id="KW-1185">Reference proteome</keyword>
<feature type="binding site" evidence="5">
    <location>
        <begin position="154"/>
        <end position="161"/>
    </location>
    <ligand>
        <name>ADP</name>
        <dbReference type="ChEBI" id="CHEBI:456216"/>
    </ligand>
</feature>
<dbReference type="EC" id="2.7.11.32" evidence="5"/>
<dbReference type="OrthoDB" id="9782201at2"/>
<gene>
    <name evidence="6" type="ORF">CJ205_04085</name>
</gene>
<evidence type="ECO:0000313" key="7">
    <source>
        <dbReference type="Proteomes" id="UP000235682"/>
    </source>
</evidence>
<comment type="function">
    <text evidence="5">Bifunctional serine/threonine kinase and phosphorylase involved in the regulation of the pyruvate, phosphate dikinase (PPDK) by catalyzing its phosphorylation/dephosphorylation.</text>
</comment>
<dbReference type="InterPro" id="IPR005177">
    <property type="entry name" value="Kinase-pyrophosphorylase"/>
</dbReference>
<protein>
    <recommendedName>
        <fullName evidence="5">Putative pyruvate, phosphate dikinase regulatory protein</fullName>
        <shortName evidence="5">PPDK regulatory protein</shortName>
        <ecNumber evidence="5">2.7.11.32</ecNumber>
        <ecNumber evidence="5">2.7.4.27</ecNumber>
    </recommendedName>
</protein>
<dbReference type="EC" id="2.7.4.27" evidence="5"/>
<dbReference type="GO" id="GO:0016776">
    <property type="term" value="F:phosphotransferase activity, phosphate group as acceptor"/>
    <property type="evidence" value="ECO:0007669"/>
    <property type="project" value="UniProtKB-UniRule"/>
</dbReference>
<dbReference type="NCBIfam" id="NF003742">
    <property type="entry name" value="PRK05339.1"/>
    <property type="match status" value="1"/>
</dbReference>
<dbReference type="AlphaFoldDB" id="A0A1G8JIE8"/>
<evidence type="ECO:0000256" key="5">
    <source>
        <dbReference type="HAMAP-Rule" id="MF_00921"/>
    </source>
</evidence>
<dbReference type="HAMAP" id="MF_00921">
    <property type="entry name" value="PDRP"/>
    <property type="match status" value="1"/>
</dbReference>